<dbReference type="AlphaFoldDB" id="A0AAV3QR08"/>
<evidence type="ECO:0000256" key="4">
    <source>
        <dbReference type="SAM" id="SignalP"/>
    </source>
</evidence>
<dbReference type="SUPFAM" id="SSF101148">
    <property type="entry name" value="Plant invertase/pectin methylesterase inhibitor"/>
    <property type="match status" value="1"/>
</dbReference>
<dbReference type="SMART" id="SM00856">
    <property type="entry name" value="PMEI"/>
    <property type="match status" value="1"/>
</dbReference>
<reference evidence="6 7" key="1">
    <citation type="submission" date="2024-01" db="EMBL/GenBank/DDBJ databases">
        <title>The complete chloroplast genome sequence of Lithospermum erythrorhizon: insights into the phylogenetic relationship among Boraginaceae species and the maternal lineages of purple gromwells.</title>
        <authorList>
            <person name="Okada T."/>
            <person name="Watanabe K."/>
        </authorList>
    </citation>
    <scope>NUCLEOTIDE SEQUENCE [LARGE SCALE GENOMIC DNA]</scope>
</reference>
<dbReference type="Proteomes" id="UP001454036">
    <property type="component" value="Unassembled WGS sequence"/>
</dbReference>
<dbReference type="PANTHER" id="PTHR36710:SF13">
    <property type="entry name" value="PUTATIVE-RELATED"/>
    <property type="match status" value="1"/>
</dbReference>
<keyword evidence="2" id="KW-1015">Disulfide bond</keyword>
<evidence type="ECO:0000256" key="3">
    <source>
        <dbReference type="ARBA" id="ARBA00038471"/>
    </source>
</evidence>
<dbReference type="PANTHER" id="PTHR36710">
    <property type="entry name" value="PECTINESTERASE INHIBITOR-LIKE"/>
    <property type="match status" value="1"/>
</dbReference>
<dbReference type="InterPro" id="IPR034087">
    <property type="entry name" value="C/VIF1"/>
</dbReference>
<protein>
    <recommendedName>
        <fullName evidence="5">Pectinesterase inhibitor domain-containing protein</fullName>
    </recommendedName>
</protein>
<dbReference type="InterPro" id="IPR052421">
    <property type="entry name" value="PCW_Enzyme_Inhibitor"/>
</dbReference>
<dbReference type="InterPro" id="IPR006501">
    <property type="entry name" value="Pectinesterase_inhib_dom"/>
</dbReference>
<evidence type="ECO:0000256" key="2">
    <source>
        <dbReference type="ARBA" id="ARBA00023157"/>
    </source>
</evidence>
<feature type="signal peptide" evidence="4">
    <location>
        <begin position="1"/>
        <end position="22"/>
    </location>
</feature>
<feature type="chain" id="PRO_5043405316" description="Pectinesterase inhibitor domain-containing protein" evidence="4">
    <location>
        <begin position="23"/>
        <end position="166"/>
    </location>
</feature>
<evidence type="ECO:0000313" key="6">
    <source>
        <dbReference type="EMBL" id="GAA0166088.1"/>
    </source>
</evidence>
<dbReference type="EMBL" id="BAABME010022563">
    <property type="protein sequence ID" value="GAA0166088.1"/>
    <property type="molecule type" value="Genomic_DNA"/>
</dbReference>
<keyword evidence="1 4" id="KW-0732">Signal</keyword>
<name>A0AAV3QR08_LITER</name>
<gene>
    <name evidence="6" type="ORF">LIER_40117</name>
</gene>
<evidence type="ECO:0000313" key="7">
    <source>
        <dbReference type="Proteomes" id="UP001454036"/>
    </source>
</evidence>
<dbReference type="FunFam" id="1.20.140.40:FF:000009">
    <property type="entry name" value="Invertase/pectin methylesterase inhibitor family protein"/>
    <property type="match status" value="1"/>
</dbReference>
<dbReference type="CDD" id="cd15796">
    <property type="entry name" value="CIF_like"/>
    <property type="match status" value="1"/>
</dbReference>
<accession>A0AAV3QR08</accession>
<comment type="caution">
    <text evidence="6">The sequence shown here is derived from an EMBL/GenBank/DDBJ whole genome shotgun (WGS) entry which is preliminary data.</text>
</comment>
<dbReference type="GO" id="GO:0004857">
    <property type="term" value="F:enzyme inhibitor activity"/>
    <property type="evidence" value="ECO:0007669"/>
    <property type="project" value="InterPro"/>
</dbReference>
<keyword evidence="7" id="KW-1185">Reference proteome</keyword>
<sequence>MKNLLSYYTTLSFLLLASQINADIVDSTCKGTPNYKLCVDILRKDPRSSTADIKGLALITVNALQAHTIETLGKIKNLRKSMPGLEVTLSGCKKNYDVVVNYDIPEAFEGLQKGNAKFAESGVADAAVEAELCEGSFGGSKSPLNEANKLEGEIANVARQIIRKLL</sequence>
<evidence type="ECO:0000256" key="1">
    <source>
        <dbReference type="ARBA" id="ARBA00022729"/>
    </source>
</evidence>
<organism evidence="6 7">
    <name type="scientific">Lithospermum erythrorhizon</name>
    <name type="common">Purple gromwell</name>
    <name type="synonym">Lithospermum officinale var. erythrorhizon</name>
    <dbReference type="NCBI Taxonomy" id="34254"/>
    <lineage>
        <taxon>Eukaryota</taxon>
        <taxon>Viridiplantae</taxon>
        <taxon>Streptophyta</taxon>
        <taxon>Embryophyta</taxon>
        <taxon>Tracheophyta</taxon>
        <taxon>Spermatophyta</taxon>
        <taxon>Magnoliopsida</taxon>
        <taxon>eudicotyledons</taxon>
        <taxon>Gunneridae</taxon>
        <taxon>Pentapetalae</taxon>
        <taxon>asterids</taxon>
        <taxon>lamiids</taxon>
        <taxon>Boraginales</taxon>
        <taxon>Boraginaceae</taxon>
        <taxon>Boraginoideae</taxon>
        <taxon>Lithospermeae</taxon>
        <taxon>Lithospermum</taxon>
    </lineage>
</organism>
<dbReference type="Pfam" id="PF04043">
    <property type="entry name" value="PMEI"/>
    <property type="match status" value="1"/>
</dbReference>
<dbReference type="Gene3D" id="1.20.140.40">
    <property type="entry name" value="Invertase/pectin methylesterase inhibitor family protein"/>
    <property type="match status" value="1"/>
</dbReference>
<proteinExistence type="inferred from homology"/>
<comment type="similarity">
    <text evidence="3">Belongs to the PMEI family.</text>
</comment>
<evidence type="ECO:0000259" key="5">
    <source>
        <dbReference type="SMART" id="SM00856"/>
    </source>
</evidence>
<feature type="domain" description="Pectinesterase inhibitor" evidence="5">
    <location>
        <begin position="20"/>
        <end position="161"/>
    </location>
</feature>
<dbReference type="NCBIfam" id="TIGR01614">
    <property type="entry name" value="PME_inhib"/>
    <property type="match status" value="1"/>
</dbReference>
<dbReference type="InterPro" id="IPR035513">
    <property type="entry name" value="Invertase/methylesterase_inhib"/>
</dbReference>